<dbReference type="Gene3D" id="3.30.70.330">
    <property type="match status" value="1"/>
</dbReference>
<dbReference type="PANTHER" id="PTHR47093">
    <property type="entry name" value="PROTEIN JSN1-RELATED"/>
    <property type="match status" value="1"/>
</dbReference>
<dbReference type="InterPro" id="IPR011989">
    <property type="entry name" value="ARM-like"/>
</dbReference>
<dbReference type="STRING" id="341454.A0A4S2N5R7"/>
<dbReference type="InterPro" id="IPR000504">
    <property type="entry name" value="RRM_dom"/>
</dbReference>
<evidence type="ECO:0000256" key="4">
    <source>
        <dbReference type="PROSITE-ProRule" id="PRU00317"/>
    </source>
</evidence>
<dbReference type="PROSITE" id="PS50303">
    <property type="entry name" value="PUM_HD"/>
    <property type="match status" value="1"/>
</dbReference>
<dbReference type="InterPro" id="IPR001313">
    <property type="entry name" value="Pumilio_RNA-bd_rpt"/>
</dbReference>
<evidence type="ECO:0000256" key="2">
    <source>
        <dbReference type="ARBA" id="ARBA00024893"/>
    </source>
</evidence>
<dbReference type="Pfam" id="PF00806">
    <property type="entry name" value="PUF"/>
    <property type="match status" value="2"/>
</dbReference>
<feature type="compositionally biased region" description="Polar residues" evidence="5">
    <location>
        <begin position="16"/>
        <end position="30"/>
    </location>
</feature>
<gene>
    <name evidence="8" type="ORF">EX30DRAFT_367650</name>
</gene>
<sequence>MSTSSEYAARKLKAMSGQNISAPSSGRNTANSSPIENSSSNPTRFSLQHAANGSRMGAGSPSYDGSNSGSRLYSKRAREIQQEEGVGAPGLWGPISNSSASSLLREREPPIPEHPLPESSDAVTDYTTPIRRARAGTLPSRFPPGTGLPTPPPPSQIPNTSRPSPATTPFNAPLQDTSLLSVPGADSKSRNRAGSLQIPPPTNYVNAFGSGLYGGSNTWGTRGRSATNIGLPSPSISTFSKDEEHMAGRTLDYLGLVDTPQTSRAQLSQPLGTLLEGERATSTSRLQPYISDSPNSRANRIRSYSVNAKEKYAEDEEEEENLAMYGGSSLGVVAAQVAPATTQAHAALLAQYSQGLAPSRSRARTVSALDTPPANRMRSYLATPSKLGDAMTSASDLPRPDYFEYNLYSMQRPVNGDSGLVPIEESQLEGPTRALWLGNIPTSTTSSSLTAIFHPFGPIESVRVLTHKNCGFINFKEVSSAIQAKNTVSGREIFPGAGPARIGFAKPSSASGTPTPNGGAFDQASSDPSGQTGGNDDGLRDRGSGSRKASDPIDVPELSEVQGEILSIVRDFGATDAEVDAIGRNLAIAVAFDQFKPEIPSIPEPSHTRVHDAPKLRDIRKRIDNGNCSQVEIEEIAENMLPEIAELSSDYLGNTVVQKLFEFCSEEMKEKMLDKIGPHLAEIGIHKNGTWAGQKIIDVAKTHPQMAKITGFLRPYTVALFLDQYGNYVLQCCLRFTSPLNDYIFETMTSRLWEIAQGRYGARAMRACLESHHSNKNQQRMLAAVIALHSVQLATNANGALLLTWFLDTCNFPKRRTVLAPRLVPHLVHLCTHKVAYLTVLKVINQKNEPEARDIILRAMFFSPNNSVLEDILKDQSCGATLIFKVLTTPFFDEEMRADVIKNIRDVLTKLKAAPSQGYKRLMDEVGMSTRNGLNNNNNGNSNGSRDAPTNGSGTPHTRRSQNNSSVNTPVQAPRNVDSPAQPQFFNGPPMFNPPNIGSPGFFSPNGQVDPQTIQALQQLTLNPSVYGGPNLTNALQYQLLQQQQLVAAGGRPVPFFDMPRTPFSGQQGNNEQFRPGQGGNAIPPPGMGSPMMGHVGVNLGFNSLGEPMMNGYGAFNGMNGVPVFGPQNQAQQSQPNGQGNGGRRGGRVRNSGHGNRQHR</sequence>
<feature type="domain" description="RRM" evidence="6">
    <location>
        <begin position="433"/>
        <end position="507"/>
    </location>
</feature>
<dbReference type="GO" id="GO:0003723">
    <property type="term" value="F:RNA binding"/>
    <property type="evidence" value="ECO:0007669"/>
    <property type="project" value="UniProtKB-UniRule"/>
</dbReference>
<evidence type="ECO:0000256" key="5">
    <source>
        <dbReference type="SAM" id="MobiDB-lite"/>
    </source>
</evidence>
<evidence type="ECO:0008006" key="10">
    <source>
        <dbReference type="Google" id="ProtNLM"/>
    </source>
</evidence>
<dbReference type="Proteomes" id="UP000298138">
    <property type="component" value="Unassembled WGS sequence"/>
</dbReference>
<evidence type="ECO:0000313" key="8">
    <source>
        <dbReference type="EMBL" id="TGZ84486.1"/>
    </source>
</evidence>
<dbReference type="AlphaFoldDB" id="A0A4S2N5R7"/>
<evidence type="ECO:0000256" key="1">
    <source>
        <dbReference type="ARBA" id="ARBA00022737"/>
    </source>
</evidence>
<feature type="region of interest" description="Disordered" evidence="5">
    <location>
        <begin position="1"/>
        <end position="202"/>
    </location>
</feature>
<feature type="domain" description="PUM-HD" evidence="7">
    <location>
        <begin position="573"/>
        <end position="930"/>
    </location>
</feature>
<dbReference type="SUPFAM" id="SSF54928">
    <property type="entry name" value="RNA-binding domain, RBD"/>
    <property type="match status" value="1"/>
</dbReference>
<keyword evidence="3" id="KW-0694">RNA-binding</keyword>
<feature type="compositionally biased region" description="Low complexity" evidence="5">
    <location>
        <begin position="31"/>
        <end position="42"/>
    </location>
</feature>
<dbReference type="Gene3D" id="1.25.10.10">
    <property type="entry name" value="Leucine-rich Repeat Variant"/>
    <property type="match status" value="1"/>
</dbReference>
<proteinExistence type="predicted"/>
<evidence type="ECO:0000256" key="3">
    <source>
        <dbReference type="PROSITE-ProRule" id="PRU00176"/>
    </source>
</evidence>
<dbReference type="PANTHER" id="PTHR47093:SF1">
    <property type="entry name" value="PROTEIN JSN1-RELATED"/>
    <property type="match status" value="1"/>
</dbReference>
<accession>A0A4S2N5R7</accession>
<evidence type="ECO:0000259" key="6">
    <source>
        <dbReference type="PROSITE" id="PS50102"/>
    </source>
</evidence>
<feature type="compositionally biased region" description="Polar residues" evidence="5">
    <location>
        <begin position="948"/>
        <end position="971"/>
    </location>
</feature>
<dbReference type="SMART" id="SM00025">
    <property type="entry name" value="Pumilio"/>
    <property type="match status" value="6"/>
</dbReference>
<feature type="region of interest" description="Disordered" evidence="5">
    <location>
        <begin position="499"/>
        <end position="556"/>
    </location>
</feature>
<dbReference type="InterPro" id="IPR035979">
    <property type="entry name" value="RBD_domain_sf"/>
</dbReference>
<dbReference type="FunFam" id="1.25.10.10:FF:000167">
    <property type="entry name" value="RNA binding protein Jsn1"/>
    <property type="match status" value="1"/>
</dbReference>
<dbReference type="GO" id="GO:0000288">
    <property type="term" value="P:nuclear-transcribed mRNA catabolic process, deadenylation-dependent decay"/>
    <property type="evidence" value="ECO:0007669"/>
    <property type="project" value="TreeGrafter"/>
</dbReference>
<dbReference type="InterPro" id="IPR012677">
    <property type="entry name" value="Nucleotide-bd_a/b_plait_sf"/>
</dbReference>
<dbReference type="InterPro" id="IPR052645">
    <property type="entry name" value="Pumilio_domain_protein"/>
</dbReference>
<dbReference type="PROSITE" id="PS50102">
    <property type="entry name" value="RRM"/>
    <property type="match status" value="1"/>
</dbReference>
<feature type="compositionally biased region" description="Low complexity" evidence="5">
    <location>
        <begin position="1126"/>
        <end position="1138"/>
    </location>
</feature>
<dbReference type="InterPro" id="IPR033133">
    <property type="entry name" value="PUM-HD"/>
</dbReference>
<comment type="function">
    <text evidence="2">RNA-binding nucleolar protein required for pre-rRNA processing. Involved in production of 18S rRNA and assembly of small ribosomal subunit.</text>
</comment>
<feature type="compositionally biased region" description="Polar residues" evidence="5">
    <location>
        <begin position="157"/>
        <end position="180"/>
    </location>
</feature>
<dbReference type="OrthoDB" id="2017782at2759"/>
<dbReference type="InParanoid" id="A0A4S2N5R7"/>
<dbReference type="PROSITE" id="PS50302">
    <property type="entry name" value="PUM"/>
    <property type="match status" value="1"/>
</dbReference>
<name>A0A4S2N5R7_9PEZI</name>
<feature type="region of interest" description="Disordered" evidence="5">
    <location>
        <begin position="929"/>
        <end position="983"/>
    </location>
</feature>
<dbReference type="EMBL" id="ML220112">
    <property type="protein sequence ID" value="TGZ84486.1"/>
    <property type="molecule type" value="Genomic_DNA"/>
</dbReference>
<reference evidence="8 9" key="1">
    <citation type="submission" date="2019-04" db="EMBL/GenBank/DDBJ databases">
        <title>Comparative genomics and transcriptomics to analyze fruiting body development in filamentous ascomycetes.</title>
        <authorList>
            <consortium name="DOE Joint Genome Institute"/>
            <person name="Lutkenhaus R."/>
            <person name="Traeger S."/>
            <person name="Breuer J."/>
            <person name="Kuo A."/>
            <person name="Lipzen A."/>
            <person name="Pangilinan J."/>
            <person name="Dilworth D."/>
            <person name="Sandor L."/>
            <person name="Poggeler S."/>
            <person name="Barry K."/>
            <person name="Grigoriev I.V."/>
            <person name="Nowrousian M."/>
        </authorList>
    </citation>
    <scope>NUCLEOTIDE SEQUENCE [LARGE SCALE GENOMIC DNA]</scope>
    <source>
        <strain evidence="8 9">CBS 389.68</strain>
    </source>
</reference>
<keyword evidence="1" id="KW-0677">Repeat</keyword>
<feature type="repeat" description="Pumilio" evidence="4">
    <location>
        <begin position="639"/>
        <end position="674"/>
    </location>
</feature>
<dbReference type="InterPro" id="IPR016024">
    <property type="entry name" value="ARM-type_fold"/>
</dbReference>
<dbReference type="SUPFAM" id="SSF48371">
    <property type="entry name" value="ARM repeat"/>
    <property type="match status" value="1"/>
</dbReference>
<protein>
    <recommendedName>
        <fullName evidence="10">ARM repeat-containing protein</fullName>
    </recommendedName>
</protein>
<dbReference type="Pfam" id="PF00076">
    <property type="entry name" value="RRM_1"/>
    <property type="match status" value="1"/>
</dbReference>
<dbReference type="SMART" id="SM00360">
    <property type="entry name" value="RRM"/>
    <property type="match status" value="1"/>
</dbReference>
<feature type="compositionally biased region" description="Low complexity" evidence="5">
    <location>
        <begin position="932"/>
        <end position="945"/>
    </location>
</feature>
<organism evidence="8 9">
    <name type="scientific">Ascodesmis nigricans</name>
    <dbReference type="NCBI Taxonomy" id="341454"/>
    <lineage>
        <taxon>Eukaryota</taxon>
        <taxon>Fungi</taxon>
        <taxon>Dikarya</taxon>
        <taxon>Ascomycota</taxon>
        <taxon>Pezizomycotina</taxon>
        <taxon>Pezizomycetes</taxon>
        <taxon>Pezizales</taxon>
        <taxon>Ascodesmidaceae</taxon>
        <taxon>Ascodesmis</taxon>
    </lineage>
</organism>
<keyword evidence="9" id="KW-1185">Reference proteome</keyword>
<evidence type="ECO:0000313" key="9">
    <source>
        <dbReference type="Proteomes" id="UP000298138"/>
    </source>
</evidence>
<evidence type="ECO:0000259" key="7">
    <source>
        <dbReference type="PROSITE" id="PS50303"/>
    </source>
</evidence>
<feature type="region of interest" description="Disordered" evidence="5">
    <location>
        <begin position="1124"/>
        <end position="1160"/>
    </location>
</feature>
<feature type="compositionally biased region" description="Low complexity" evidence="5">
    <location>
        <begin position="1149"/>
        <end position="1160"/>
    </location>
</feature>
<feature type="compositionally biased region" description="Basic and acidic residues" evidence="5">
    <location>
        <begin position="537"/>
        <end position="551"/>
    </location>
</feature>